<dbReference type="GeneID" id="60999658"/>
<keyword evidence="11" id="KW-1185">Reference proteome</keyword>
<dbReference type="EMBL" id="JABCAG010000008">
    <property type="protein sequence ID" value="NMP57716.1"/>
    <property type="molecule type" value="Genomic_DNA"/>
</dbReference>
<dbReference type="Proteomes" id="UP000189299">
    <property type="component" value="Unassembled WGS sequence"/>
</dbReference>
<dbReference type="EMBL" id="MSTR01000001">
    <property type="protein sequence ID" value="ONN44910.1"/>
    <property type="molecule type" value="Genomic_DNA"/>
</dbReference>
<dbReference type="EMBL" id="BJWA01000039">
    <property type="protein sequence ID" value="GEL81826.1"/>
    <property type="molecule type" value="Genomic_DNA"/>
</dbReference>
<dbReference type="STRING" id="53346.A5802_001400"/>
<organism evidence="5 8">
    <name type="scientific">Enterococcus mundtii</name>
    <dbReference type="NCBI Taxonomy" id="53346"/>
    <lineage>
        <taxon>Bacteria</taxon>
        <taxon>Bacillati</taxon>
        <taxon>Bacillota</taxon>
        <taxon>Bacilli</taxon>
        <taxon>Lactobacillales</taxon>
        <taxon>Enterococcaceae</taxon>
        <taxon>Enterococcus</taxon>
    </lineage>
</organism>
<reference evidence="7 10" key="3">
    <citation type="submission" date="2018-03" db="EMBL/GenBank/DDBJ databases">
        <title>Draft genome sequences of four Enterococcus mundtii strains isolated from beef slaughterhouses in Kenya.</title>
        <authorList>
            <person name="Wambui J."/>
            <person name="Stevens M."/>
            <person name="Njage P."/>
            <person name="Stephan R."/>
            <person name="Tasara T."/>
        </authorList>
    </citation>
    <scope>NUCLEOTIDE SEQUENCE [LARGE SCALE GENOMIC DNA]</scope>
    <source>
        <strain evidence="7 10">H18-EM</strain>
    </source>
</reference>
<dbReference type="AlphaFoldDB" id="A0A1A6GAT0"/>
<feature type="compositionally biased region" description="Basic and acidic residues" evidence="1">
    <location>
        <begin position="55"/>
        <end position="78"/>
    </location>
</feature>
<dbReference type="EMBL" id="AP019810">
    <property type="protein sequence ID" value="BBM13642.1"/>
    <property type="molecule type" value="Genomic_DNA"/>
</dbReference>
<gene>
    <name evidence="6" type="ORF">A5802_001400</name>
    <name evidence="5" type="ORF">BTN92_01905</name>
    <name evidence="7" type="ORF">C6N14_05910</name>
    <name evidence="2" type="ORF">EM151A_0400</name>
    <name evidence="3" type="ORF">EMU01_29700</name>
    <name evidence="4" type="ORF">HI921_04410</name>
</gene>
<accession>A0A1A6GAT0</accession>
<dbReference type="Proteomes" id="UP000244022">
    <property type="component" value="Unassembled WGS sequence"/>
</dbReference>
<dbReference type="OrthoDB" id="8858565at2"/>
<evidence type="ECO:0000313" key="6">
    <source>
        <dbReference type="EMBL" id="OTP27665.1"/>
    </source>
</evidence>
<evidence type="ECO:0000313" key="7">
    <source>
        <dbReference type="EMBL" id="PTO35856.1"/>
    </source>
</evidence>
<reference evidence="5 8" key="1">
    <citation type="submission" date="2016-12" db="EMBL/GenBank/DDBJ databases">
        <authorList>
            <person name="Song W.-J."/>
            <person name="Kurnit D.M."/>
        </authorList>
    </citation>
    <scope>NUCLEOTIDE SEQUENCE [LARGE SCALE GENOMIC DNA]</scope>
    <source>
        <strain evidence="5 8">CGB1038-1_S1</strain>
    </source>
</reference>
<evidence type="ECO:0000256" key="1">
    <source>
        <dbReference type="SAM" id="MobiDB-lite"/>
    </source>
</evidence>
<reference evidence="6 9" key="2">
    <citation type="submission" date="2017-05" db="EMBL/GenBank/DDBJ databases">
        <title>The Genome Sequence of Enterococcus mundtii 6B1_DIV0119.</title>
        <authorList>
            <consortium name="The Broad Institute Genomics Platform"/>
            <consortium name="The Broad Institute Genomic Center for Infectious Diseases"/>
            <person name="Earl A."/>
            <person name="Manson A."/>
            <person name="Schwartman J."/>
            <person name="Gilmore M."/>
            <person name="Abouelleil A."/>
            <person name="Cao P."/>
            <person name="Chapman S."/>
            <person name="Cusick C."/>
            <person name="Shea T."/>
            <person name="Young S."/>
            <person name="Neafsey D."/>
            <person name="Nusbaum C."/>
            <person name="Birren B."/>
        </authorList>
    </citation>
    <scope>NUCLEOTIDE SEQUENCE [LARGE SCALE GENOMIC DNA]</scope>
    <source>
        <strain evidence="6 9">6B1_DIV0119</strain>
    </source>
</reference>
<evidence type="ECO:0000313" key="8">
    <source>
        <dbReference type="Proteomes" id="UP000189299"/>
    </source>
</evidence>
<evidence type="ECO:0000313" key="5">
    <source>
        <dbReference type="EMBL" id="ONN44910.1"/>
    </source>
</evidence>
<name>A0A1A6GAT0_ENTMU</name>
<dbReference type="Proteomes" id="UP000509460">
    <property type="component" value="Chromosome"/>
</dbReference>
<evidence type="ECO:0000313" key="11">
    <source>
        <dbReference type="Proteomes" id="UP000321175"/>
    </source>
</evidence>
<evidence type="ECO:0000313" key="13">
    <source>
        <dbReference type="Proteomes" id="UP000557857"/>
    </source>
</evidence>
<evidence type="ECO:0000313" key="4">
    <source>
        <dbReference type="EMBL" id="NMP57716.1"/>
    </source>
</evidence>
<evidence type="ECO:0000313" key="12">
    <source>
        <dbReference type="Proteomes" id="UP000509460"/>
    </source>
</evidence>
<dbReference type="Proteomes" id="UP000321175">
    <property type="component" value="Unassembled WGS sequence"/>
</dbReference>
<dbReference type="InterPro" id="IPR018691">
    <property type="entry name" value="DUF2188"/>
</dbReference>
<dbReference type="EMBL" id="PYGR01000017">
    <property type="protein sequence ID" value="PTO35856.1"/>
    <property type="molecule type" value="Genomic_DNA"/>
</dbReference>
<dbReference type="RefSeq" id="WP_010735127.1">
    <property type="nucleotide sequence ID" value="NZ_AP019810.1"/>
</dbReference>
<dbReference type="Proteomes" id="UP000195024">
    <property type="component" value="Unassembled WGS sequence"/>
</dbReference>
<dbReference type="Proteomes" id="UP000557857">
    <property type="component" value="Unassembled WGS sequence"/>
</dbReference>
<feature type="region of interest" description="Disordered" evidence="1">
    <location>
        <begin position="55"/>
        <end position="81"/>
    </location>
</feature>
<sequence>MPWNMKDFPPAMKNLEELTKKKAIDIGNALLDEGYPDDRAIPIAISQAKEWVESADEKEKKAFSKEKNPQKNDKHDSNPRAAKLLDATVEVKFEEDHWIVRSKGAEKASNHFDHKEDAIEKGKEVARNKETSLMIYKKDGTFEREVHY</sequence>
<dbReference type="EMBL" id="NGMS01000001">
    <property type="protein sequence ID" value="OTP27665.1"/>
    <property type="molecule type" value="Genomic_DNA"/>
</dbReference>
<evidence type="ECO:0000313" key="10">
    <source>
        <dbReference type="Proteomes" id="UP000244022"/>
    </source>
</evidence>
<reference evidence="4 13" key="6">
    <citation type="submission" date="2020-04" db="EMBL/GenBank/DDBJ databases">
        <authorList>
            <person name="Abaymova A."/>
            <person name="Teymurazov M."/>
            <person name="Tazyna O."/>
            <person name="Chatushin Y."/>
            <person name="Svetoch E."/>
            <person name="Pereligyn V."/>
            <person name="Pohylenko V."/>
            <person name="Platonov M."/>
            <person name="Kartsev N."/>
            <person name="Skryabin Y."/>
            <person name="Sizova A."/>
            <person name="Solomentsev V."/>
            <person name="Kislichkina A."/>
            <person name="Bogun A."/>
        </authorList>
    </citation>
    <scope>NUCLEOTIDE SEQUENCE [LARGE SCALE GENOMIC DNA]</scope>
    <source>
        <strain evidence="4">SCPM-O-B-8398</strain>
        <strain evidence="13">SCPM-O-B-8398 (E28)</strain>
    </source>
</reference>
<reference evidence="3 11" key="5">
    <citation type="submission" date="2019-07" db="EMBL/GenBank/DDBJ databases">
        <title>Whole genome shotgun sequence of Enterococcus mundtii NBRC 100490.</title>
        <authorList>
            <person name="Hosoyama A."/>
            <person name="Uohara A."/>
            <person name="Ohji S."/>
            <person name="Ichikawa N."/>
        </authorList>
    </citation>
    <scope>NUCLEOTIDE SEQUENCE [LARGE SCALE GENOMIC DNA]</scope>
    <source>
        <strain evidence="3 11">NBRC 100490</strain>
    </source>
</reference>
<reference evidence="2 12" key="4">
    <citation type="submission" date="2019-07" db="EMBL/GenBank/DDBJ databases">
        <title>antibiotic susceptibility of plant-derived lactic acid bacteria.</title>
        <authorList>
            <person name="Sugiyama M."/>
            <person name="Noda M."/>
        </authorList>
    </citation>
    <scope>NUCLEOTIDE SEQUENCE [LARGE SCALE GENOMIC DNA]</scope>
    <source>
        <strain evidence="2 12">15-1A</strain>
    </source>
</reference>
<dbReference type="Pfam" id="PF09954">
    <property type="entry name" value="DUF2188"/>
    <property type="match status" value="1"/>
</dbReference>
<evidence type="ECO:0000313" key="9">
    <source>
        <dbReference type="Proteomes" id="UP000195024"/>
    </source>
</evidence>
<protein>
    <submittedName>
        <fullName evidence="4">DUF2188 domain-containing protein</fullName>
    </submittedName>
</protein>
<evidence type="ECO:0000313" key="2">
    <source>
        <dbReference type="EMBL" id="BBM13642.1"/>
    </source>
</evidence>
<proteinExistence type="predicted"/>
<evidence type="ECO:0000313" key="3">
    <source>
        <dbReference type="EMBL" id="GEL81826.1"/>
    </source>
</evidence>